<organism evidence="3 4">
    <name type="scientific">Pseudomonas floridensis</name>
    <dbReference type="NCBI Taxonomy" id="1958950"/>
    <lineage>
        <taxon>Bacteria</taxon>
        <taxon>Pseudomonadati</taxon>
        <taxon>Pseudomonadota</taxon>
        <taxon>Gammaproteobacteria</taxon>
        <taxon>Pseudomonadales</taxon>
        <taxon>Pseudomonadaceae</taxon>
        <taxon>Pseudomonas</taxon>
    </lineage>
</organism>
<feature type="transmembrane region" description="Helical" evidence="2">
    <location>
        <begin position="17"/>
        <end position="36"/>
    </location>
</feature>
<evidence type="ECO:0000313" key="3">
    <source>
        <dbReference type="EMBL" id="ORC60225.1"/>
    </source>
</evidence>
<evidence type="ECO:0000256" key="2">
    <source>
        <dbReference type="SAM" id="Phobius"/>
    </source>
</evidence>
<dbReference type="AlphaFoldDB" id="A0A1X0N8V3"/>
<sequence length="438" mass="47445">MKAIQQFFEKLTPRGKLMLAIGGTVLIVGTVVGVAMNAATPERKSRAAAKPQVEAILTDEDPRALGMDSLASQQRQLQTQMNRLERTLGQKEKDVQLKNTQEKVSGLEQEIQLLQKELARVGRDKKGTEENGDNSSDSSAANQTRSPIPPRESVFVNKATSSPAQLTDVYSNLPPEPPEDPKSRSTDKTEAPKIRVIKAKEDEGKKDKPEELSVSLPAGSILSGVLVTGMDAPTGKQAQRDPFPSLIRIKSEAILPNRFRADFRECFMIAGGWGDLSSERAYMRAERLSCVRNDGSVLEASVEAYATGEDGKAGLRGRLVSKQGQIIARSLGAGFLQGIAGAFNVQKVPTINVTRASDDGKTVAPVYEQAFDSNALQSAGFSGAGSALERIADFYLEMAESIFPVIEIDAMREVDFIVNKGMTVKFNATTLKVNDVNQ</sequence>
<evidence type="ECO:0000313" key="4">
    <source>
        <dbReference type="Proteomes" id="UP000192815"/>
    </source>
</evidence>
<dbReference type="RefSeq" id="WP_083182173.1">
    <property type="nucleotide sequence ID" value="NZ_CBCRZR010000007.1"/>
</dbReference>
<dbReference type="Pfam" id="PF03743">
    <property type="entry name" value="TrbI"/>
    <property type="match status" value="1"/>
</dbReference>
<dbReference type="InterPro" id="IPR005498">
    <property type="entry name" value="T4SS_VirB10/TraB/TrbI"/>
</dbReference>
<accession>A0A1X0N8V3</accession>
<comment type="caution">
    <text evidence="3">The sequence shown here is derived from an EMBL/GenBank/DDBJ whole genome shotgun (WGS) entry which is preliminary data.</text>
</comment>
<keyword evidence="4" id="KW-1185">Reference proteome</keyword>
<proteinExistence type="predicted"/>
<evidence type="ECO:0000256" key="1">
    <source>
        <dbReference type="SAM" id="MobiDB-lite"/>
    </source>
</evidence>
<feature type="region of interest" description="Disordered" evidence="1">
    <location>
        <begin position="120"/>
        <end position="213"/>
    </location>
</feature>
<dbReference type="STRING" id="1958950.BZK31_07880"/>
<feature type="compositionally biased region" description="Basic and acidic residues" evidence="1">
    <location>
        <begin position="179"/>
        <end position="211"/>
    </location>
</feature>
<dbReference type="CDD" id="cd16430">
    <property type="entry name" value="TraB"/>
    <property type="match status" value="1"/>
</dbReference>
<reference evidence="4" key="1">
    <citation type="submission" date="2017-02" db="EMBL/GenBank/DDBJ databases">
        <title>Pseudomonas floridae sp. nov., a novel pathogenic bacterial species isolated from tomato.</title>
        <authorList>
            <person name="Timilsina S."/>
            <person name="Vallad G.E."/>
            <person name="Jones J.B."/>
        </authorList>
    </citation>
    <scope>NUCLEOTIDE SEQUENCE [LARGE SCALE GENOMIC DNA]</scope>
    <source>
        <strain evidence="4">GEV388</strain>
    </source>
</reference>
<feature type="compositionally biased region" description="Basic and acidic residues" evidence="1">
    <location>
        <begin position="120"/>
        <end position="129"/>
    </location>
</feature>
<name>A0A1X0N8V3_9PSED</name>
<feature type="compositionally biased region" description="Polar residues" evidence="1">
    <location>
        <begin position="158"/>
        <end position="170"/>
    </location>
</feature>
<keyword evidence="2" id="KW-0472">Membrane</keyword>
<keyword evidence="2" id="KW-0812">Transmembrane</keyword>
<dbReference type="Proteomes" id="UP000192815">
    <property type="component" value="Unassembled WGS sequence"/>
</dbReference>
<keyword evidence="2" id="KW-1133">Transmembrane helix</keyword>
<dbReference type="EMBL" id="MUIO01000021">
    <property type="protein sequence ID" value="ORC60225.1"/>
    <property type="molecule type" value="Genomic_DNA"/>
</dbReference>
<feature type="compositionally biased region" description="Low complexity" evidence="1">
    <location>
        <begin position="133"/>
        <end position="142"/>
    </location>
</feature>
<gene>
    <name evidence="3" type="ORF">BZK31_07880</name>
</gene>
<dbReference type="OrthoDB" id="15544at2"/>
<protein>
    <submittedName>
        <fullName evidence="3">Pilus assembly protein</fullName>
    </submittedName>
</protein>